<accession>A0ABR4JLU7</accession>
<keyword evidence="4" id="KW-0560">Oxidoreductase</keyword>
<dbReference type="SUPFAM" id="SSF51905">
    <property type="entry name" value="FAD/NAD(P)-binding domain"/>
    <property type="match status" value="1"/>
</dbReference>
<organism evidence="7 8">
    <name type="scientific">Aspergillus pseudoustus</name>
    <dbReference type="NCBI Taxonomy" id="1810923"/>
    <lineage>
        <taxon>Eukaryota</taxon>
        <taxon>Fungi</taxon>
        <taxon>Dikarya</taxon>
        <taxon>Ascomycota</taxon>
        <taxon>Pezizomycotina</taxon>
        <taxon>Eurotiomycetes</taxon>
        <taxon>Eurotiomycetidae</taxon>
        <taxon>Eurotiales</taxon>
        <taxon>Aspergillaceae</taxon>
        <taxon>Aspergillus</taxon>
        <taxon>Aspergillus subgen. Nidulantes</taxon>
    </lineage>
</organism>
<dbReference type="Proteomes" id="UP001610446">
    <property type="component" value="Unassembled WGS sequence"/>
</dbReference>
<dbReference type="Gene3D" id="3.50.50.60">
    <property type="entry name" value="FAD/NAD(P)-binding domain"/>
    <property type="match status" value="1"/>
</dbReference>
<comment type="cofactor">
    <cofactor evidence="1">
        <name>FAD</name>
        <dbReference type="ChEBI" id="CHEBI:57692"/>
    </cofactor>
</comment>
<dbReference type="InterPro" id="IPR036188">
    <property type="entry name" value="FAD/NAD-bd_sf"/>
</dbReference>
<evidence type="ECO:0000313" key="7">
    <source>
        <dbReference type="EMBL" id="KAL2841013.1"/>
    </source>
</evidence>
<evidence type="ECO:0000256" key="1">
    <source>
        <dbReference type="ARBA" id="ARBA00001974"/>
    </source>
</evidence>
<keyword evidence="3" id="KW-0274">FAD</keyword>
<dbReference type="PANTHER" id="PTHR47178">
    <property type="entry name" value="MONOOXYGENASE, FAD-BINDING"/>
    <property type="match status" value="1"/>
</dbReference>
<name>A0ABR4JLU7_9EURO</name>
<evidence type="ECO:0000256" key="4">
    <source>
        <dbReference type="ARBA" id="ARBA00023002"/>
    </source>
</evidence>
<evidence type="ECO:0000256" key="3">
    <source>
        <dbReference type="ARBA" id="ARBA00022827"/>
    </source>
</evidence>
<dbReference type="Pfam" id="PF01494">
    <property type="entry name" value="FAD_binding_3"/>
    <property type="match status" value="1"/>
</dbReference>
<evidence type="ECO:0000259" key="6">
    <source>
        <dbReference type="Pfam" id="PF01494"/>
    </source>
</evidence>
<evidence type="ECO:0000256" key="5">
    <source>
        <dbReference type="ARBA" id="ARBA00023033"/>
    </source>
</evidence>
<dbReference type="InterPro" id="IPR002938">
    <property type="entry name" value="FAD-bd"/>
</dbReference>
<gene>
    <name evidence="7" type="ORF">BJY01DRAFT_249723</name>
</gene>
<evidence type="ECO:0000256" key="2">
    <source>
        <dbReference type="ARBA" id="ARBA00022630"/>
    </source>
</evidence>
<comment type="caution">
    <text evidence="7">The sequence shown here is derived from an EMBL/GenBank/DDBJ whole genome shotgun (WGS) entry which is preliminary data.</text>
</comment>
<reference evidence="7 8" key="1">
    <citation type="submission" date="2024-07" db="EMBL/GenBank/DDBJ databases">
        <title>Section-level genome sequencing and comparative genomics of Aspergillus sections Usti and Cavernicolus.</title>
        <authorList>
            <consortium name="Lawrence Berkeley National Laboratory"/>
            <person name="Nybo J.L."/>
            <person name="Vesth T.C."/>
            <person name="Theobald S."/>
            <person name="Frisvad J.C."/>
            <person name="Larsen T.O."/>
            <person name="Kjaerboelling I."/>
            <person name="Rothschild-Mancinelli K."/>
            <person name="Lyhne E.K."/>
            <person name="Kogle M.E."/>
            <person name="Barry K."/>
            <person name="Clum A."/>
            <person name="Na H."/>
            <person name="Ledsgaard L."/>
            <person name="Lin J."/>
            <person name="Lipzen A."/>
            <person name="Kuo A."/>
            <person name="Riley R."/>
            <person name="Mondo S."/>
            <person name="Labutti K."/>
            <person name="Haridas S."/>
            <person name="Pangalinan J."/>
            <person name="Salamov A.A."/>
            <person name="Simmons B.A."/>
            <person name="Magnuson J.K."/>
            <person name="Chen J."/>
            <person name="Drula E."/>
            <person name="Henrissat B."/>
            <person name="Wiebenga A."/>
            <person name="Lubbers R.J."/>
            <person name="Gomes A.C."/>
            <person name="Makela M.R."/>
            <person name="Stajich J."/>
            <person name="Grigoriev I.V."/>
            <person name="Mortensen U.H."/>
            <person name="De Vries R.P."/>
            <person name="Baker S.E."/>
            <person name="Andersen M.R."/>
        </authorList>
    </citation>
    <scope>NUCLEOTIDE SEQUENCE [LARGE SCALE GENOMIC DNA]</scope>
    <source>
        <strain evidence="7 8">CBS 123904</strain>
    </source>
</reference>
<keyword evidence="8" id="KW-1185">Reference proteome</keyword>
<dbReference type="EMBL" id="JBFXLU010000114">
    <property type="protein sequence ID" value="KAL2841013.1"/>
    <property type="molecule type" value="Genomic_DNA"/>
</dbReference>
<sequence length="332" mass="36764">MFSLNDPSTWPTTSQVDSELAELIANGAVPRFTRSGTDIDVAVKEAAHIVQSAEAEPRTPAKSGSPLLVLIQGGALAFGHAEFETQNAKTMTVSLTHHRRIDREKLRKLLCDGIDVQWNKTFDSFRETEQEILVSFKDGRSVLGSLVVGADGAQSMIRKQLCPDTHELRQLPIRFLGTTIKLSPEDAKVFTSLDKLMFQATHPLNISWPVRGPDNETPNTNPARIAKLKALAEAFEPRFRKPVMSIPDDAKVVEIKVRKWPVLDWPTLGGKITLTCDATHAMTMYRGEAANHGITDASVLKENLVKMWASEGLITQAQALETFEAEMRPRTL</sequence>
<dbReference type="PANTHER" id="PTHR47178:SF1">
    <property type="entry name" value="FAD-BINDING DOMAIN-CONTAINING PROTEIN-RELATED"/>
    <property type="match status" value="1"/>
</dbReference>
<keyword evidence="5" id="KW-0503">Monooxygenase</keyword>
<keyword evidence="2" id="KW-0285">Flavoprotein</keyword>
<evidence type="ECO:0000313" key="8">
    <source>
        <dbReference type="Proteomes" id="UP001610446"/>
    </source>
</evidence>
<feature type="domain" description="FAD-binding" evidence="6">
    <location>
        <begin position="111"/>
        <end position="329"/>
    </location>
</feature>
<proteinExistence type="predicted"/>
<protein>
    <recommendedName>
        <fullName evidence="6">FAD-binding domain-containing protein</fullName>
    </recommendedName>
</protein>